<dbReference type="EMBL" id="CP002098">
    <property type="protein sequence ID" value="ADM27497.1"/>
    <property type="molecule type" value="Genomic_DNA"/>
</dbReference>
<keyword evidence="3" id="KW-1185">Reference proteome</keyword>
<evidence type="ECO:0000256" key="1">
    <source>
        <dbReference type="SAM" id="Phobius"/>
    </source>
</evidence>
<keyword evidence="1" id="KW-0472">Membrane</keyword>
<dbReference type="HOGENOM" id="CLU_2044386_0_0_2"/>
<dbReference type="AlphaFoldDB" id="E0SSU7"/>
<feature type="transmembrane region" description="Helical" evidence="1">
    <location>
        <begin position="62"/>
        <end position="82"/>
    </location>
</feature>
<reference evidence="2 3" key="1">
    <citation type="journal article" date="2010" name="Stand. Genomic Sci.">
        <title>Complete genome sequence of Ignisphaera aggregans type strain (AQ1.S1).</title>
        <authorList>
            <person name="Goker M."/>
            <person name="Held B."/>
            <person name="Lapidus A."/>
            <person name="Nolan M."/>
            <person name="Spring S."/>
            <person name="Yasawong M."/>
            <person name="Lucas S."/>
            <person name="Glavina Del Rio T."/>
            <person name="Tice H."/>
            <person name="Cheng J.F."/>
            <person name="Goodwin L."/>
            <person name="Tapia R."/>
            <person name="Pitluck S."/>
            <person name="Liolios K."/>
            <person name="Ivanova N."/>
            <person name="Mavromatis K."/>
            <person name="Mikhailova N."/>
            <person name="Pati A."/>
            <person name="Chen A."/>
            <person name="Palaniappan K."/>
            <person name="Brambilla E."/>
            <person name="Land M."/>
            <person name="Hauser L."/>
            <person name="Chang Y.J."/>
            <person name="Jeffries C.D."/>
            <person name="Brettin T."/>
            <person name="Detter J.C."/>
            <person name="Han C."/>
            <person name="Rohde M."/>
            <person name="Sikorski J."/>
            <person name="Woyke T."/>
            <person name="Bristow J."/>
            <person name="Eisen J.A."/>
            <person name="Markowitz V."/>
            <person name="Hugenholtz P."/>
            <person name="Kyrpides N.C."/>
            <person name="Klenk H.P."/>
        </authorList>
    </citation>
    <scope>NUCLEOTIDE SEQUENCE [LARGE SCALE GENOMIC DNA]</scope>
    <source>
        <strain evidence="3">DSM 17230 / JCM 13409 / AQ1.S1</strain>
    </source>
</reference>
<name>E0SSU7_IGNAA</name>
<dbReference type="STRING" id="583356.Igag_0666"/>
<keyword evidence="1" id="KW-1133">Transmembrane helix</keyword>
<feature type="transmembrane region" description="Helical" evidence="1">
    <location>
        <begin position="94"/>
        <end position="116"/>
    </location>
</feature>
<feature type="transmembrane region" description="Helical" evidence="1">
    <location>
        <begin position="7"/>
        <end position="26"/>
    </location>
</feature>
<organism evidence="2 3">
    <name type="scientific">Ignisphaera aggregans (strain DSM 17230 / JCM 13409 / AQ1.S1)</name>
    <dbReference type="NCBI Taxonomy" id="583356"/>
    <lineage>
        <taxon>Archaea</taxon>
        <taxon>Thermoproteota</taxon>
        <taxon>Thermoprotei</taxon>
        <taxon>Desulfurococcales</taxon>
        <taxon>Desulfurococcaceae</taxon>
        <taxon>Ignisphaera</taxon>
    </lineage>
</organism>
<dbReference type="KEGG" id="iag:Igag_0666"/>
<accession>E0SSU7</accession>
<dbReference type="BioCyc" id="IAGG583356:GHAH-663-MONOMER"/>
<feature type="transmembrane region" description="Helical" evidence="1">
    <location>
        <begin position="32"/>
        <end position="50"/>
    </location>
</feature>
<sequence length="120" mass="13123">MSEKRYRWAWELFVGSLFIGIGLGQIFGEPGVGTLLGMGVGFILTAIIRIEEERPRVVIRSSPTLASIPLIIMGLVFIVTGLGISDVINIDMKVLMGLLLTVVGITMVLMGIVIMARRRH</sequence>
<dbReference type="Proteomes" id="UP000001304">
    <property type="component" value="Chromosome"/>
</dbReference>
<protein>
    <submittedName>
        <fullName evidence="2">Uncharacterized protein</fullName>
    </submittedName>
</protein>
<keyword evidence="1" id="KW-0812">Transmembrane</keyword>
<gene>
    <name evidence="2" type="ordered locus">Igag_0666</name>
</gene>
<proteinExistence type="predicted"/>
<evidence type="ECO:0000313" key="3">
    <source>
        <dbReference type="Proteomes" id="UP000001304"/>
    </source>
</evidence>
<evidence type="ECO:0000313" key="2">
    <source>
        <dbReference type="EMBL" id="ADM27497.1"/>
    </source>
</evidence>